<sequence>MGSSSFSGGGASATLRPASATTSSSATPSFLPPNWPTPRRFAAFLAPVGNKEERSPLFSAIFTMKKGRNNAVAFVFCSGDGEWRGTTYHSPRSAAMPTPLVAHWLLLKLAGAFNDDGPTTTAAWP</sequence>
<name>A0A835E105_9POAL</name>
<reference evidence="2" key="1">
    <citation type="submission" date="2020-07" db="EMBL/GenBank/DDBJ databases">
        <title>Genome sequence and genetic diversity analysis of an under-domesticated orphan crop, white fonio (Digitaria exilis).</title>
        <authorList>
            <person name="Bennetzen J.L."/>
            <person name="Chen S."/>
            <person name="Ma X."/>
            <person name="Wang X."/>
            <person name="Yssel A.E.J."/>
            <person name="Chaluvadi S.R."/>
            <person name="Johnson M."/>
            <person name="Gangashetty P."/>
            <person name="Hamidou F."/>
            <person name="Sanogo M.D."/>
            <person name="Zwaenepoel A."/>
            <person name="Wallace J."/>
            <person name="Van De Peer Y."/>
            <person name="Van Deynze A."/>
        </authorList>
    </citation>
    <scope>NUCLEOTIDE SEQUENCE</scope>
    <source>
        <tissue evidence="2">Leaves</tissue>
    </source>
</reference>
<keyword evidence="3" id="KW-1185">Reference proteome</keyword>
<evidence type="ECO:0000313" key="3">
    <source>
        <dbReference type="Proteomes" id="UP000636709"/>
    </source>
</evidence>
<dbReference type="Proteomes" id="UP000636709">
    <property type="component" value="Unassembled WGS sequence"/>
</dbReference>
<proteinExistence type="predicted"/>
<organism evidence="2 3">
    <name type="scientific">Digitaria exilis</name>
    <dbReference type="NCBI Taxonomy" id="1010633"/>
    <lineage>
        <taxon>Eukaryota</taxon>
        <taxon>Viridiplantae</taxon>
        <taxon>Streptophyta</taxon>
        <taxon>Embryophyta</taxon>
        <taxon>Tracheophyta</taxon>
        <taxon>Spermatophyta</taxon>
        <taxon>Magnoliopsida</taxon>
        <taxon>Liliopsida</taxon>
        <taxon>Poales</taxon>
        <taxon>Poaceae</taxon>
        <taxon>PACMAD clade</taxon>
        <taxon>Panicoideae</taxon>
        <taxon>Panicodae</taxon>
        <taxon>Paniceae</taxon>
        <taxon>Anthephorinae</taxon>
        <taxon>Digitaria</taxon>
    </lineage>
</organism>
<comment type="caution">
    <text evidence="2">The sequence shown here is derived from an EMBL/GenBank/DDBJ whole genome shotgun (WGS) entry which is preliminary data.</text>
</comment>
<feature type="compositionally biased region" description="Low complexity" evidence="1">
    <location>
        <begin position="1"/>
        <end position="29"/>
    </location>
</feature>
<accession>A0A835E105</accession>
<evidence type="ECO:0000313" key="2">
    <source>
        <dbReference type="EMBL" id="KAF8655531.1"/>
    </source>
</evidence>
<evidence type="ECO:0000256" key="1">
    <source>
        <dbReference type="SAM" id="MobiDB-lite"/>
    </source>
</evidence>
<feature type="region of interest" description="Disordered" evidence="1">
    <location>
        <begin position="1"/>
        <end position="35"/>
    </location>
</feature>
<gene>
    <name evidence="2" type="ORF">HU200_061076</name>
</gene>
<dbReference type="EMBL" id="JACEFO010002585">
    <property type="protein sequence ID" value="KAF8655531.1"/>
    <property type="molecule type" value="Genomic_DNA"/>
</dbReference>
<protein>
    <submittedName>
        <fullName evidence="2">Uncharacterized protein</fullName>
    </submittedName>
</protein>
<dbReference type="AlphaFoldDB" id="A0A835E105"/>